<evidence type="ECO:0000256" key="1">
    <source>
        <dbReference type="ARBA" id="ARBA00022737"/>
    </source>
</evidence>
<gene>
    <name evidence="3" type="ORF">C1SCF055_LOCUS11712</name>
</gene>
<reference evidence="4" key="2">
    <citation type="submission" date="2024-04" db="EMBL/GenBank/DDBJ databases">
        <authorList>
            <person name="Chen Y."/>
            <person name="Shah S."/>
            <person name="Dougan E. K."/>
            <person name="Thang M."/>
            <person name="Chan C."/>
        </authorList>
    </citation>
    <scope>NUCLEOTIDE SEQUENCE [LARGE SCALE GENOMIC DNA]</scope>
</reference>
<evidence type="ECO:0000313" key="4">
    <source>
        <dbReference type="EMBL" id="CAL1137537.1"/>
    </source>
</evidence>
<organism evidence="3">
    <name type="scientific">Cladocopium goreaui</name>
    <dbReference type="NCBI Taxonomy" id="2562237"/>
    <lineage>
        <taxon>Eukaryota</taxon>
        <taxon>Sar</taxon>
        <taxon>Alveolata</taxon>
        <taxon>Dinophyceae</taxon>
        <taxon>Suessiales</taxon>
        <taxon>Symbiodiniaceae</taxon>
        <taxon>Cladocopium</taxon>
    </lineage>
</organism>
<keyword evidence="6" id="KW-1185">Reference proteome</keyword>
<evidence type="ECO:0000313" key="5">
    <source>
        <dbReference type="EMBL" id="CAL4771474.1"/>
    </source>
</evidence>
<sequence>MTSSSSSHATGNGGVPCGNTVEKIQRFLVDALEADVFVTGPTLDSETWLPSLVLFGRSLQQIRLENENVTAALYSQGAKSPFLPGALQIRGNWLGCLERERPENQGKDMRRKGSGLCLIYGQKQCMLMIQDWEAKNSHRYQRVVFSRPDFHWTAPHVPPSFLSMEHIWIMDGQDNGGLNDRHWIFPRSLMEMMLGAWDSILDGVVLQMQQAMPSLPWWGAETFFGLRLLTLGFTQRIRRVPVPAYLECSNRYSRKDIDTSALSLNDTGRLSEWKLRCPLGGPKYKHEHEEALSFARCFTETLSDRWSWRMLWDCWCDAKYRRGMLQYLEYDLCQSALEEIVFSTAAERTMEEAPSVEHSANGTALGQTREECQEILIEAAKEEPPGCSMLGVQGPKGGRAAVLRALVPSPETSPVALELIHRVCCFLHENPMLLATQNGYSHAGSRGAPNSWQKALQLFRAAHVPQEMETLQAALSTLMSSCYKADAWQESLWIFQAICRYRQPLDEIAYCNSINALDRGNRWQEAIQQLQDMDSYSLRRNVFAYSAAISSIRGSEWQQAIGALAQLQSEAILPNTVVLNSAIACCEAAAWRVAVALLEQMWRMRLEASVVTLGSVVAACGHGQQLTAALDVWHELKDVRSLEPGHEAWCALVTCCERCGNWQMALQKMEESSLRNPIILSSAMGACVTAQEWQRALQLFHSAQHPDLVLFGAALRAWEASSQWASALHVLGDVVSQRLTPNVILRSAAISACEKESQWESAMSIFRAMSLDELRPDAVAYSATMSACEKAWQWQQVLLLLTEMKCNEIVLNSFCYNVAISACAGRAFDVAHGLFQEMHSQQMLPDIVTYSAMVTCCEKSHDWQMALVFMQQIKASRLQPNIVSYGAAISACENRIAWEPALALLADAKEDLDILNEFIFSAVISACEKSSRWQRAVLLFEEAKREDHASLWVYNSLCSAFEKGQKWRNILELLSGMQRDAVLPDSVTYNAVLAALRRATEWQGALEVLQHCEDADAIALANAIDACASVASAASKLPRLCHWLGRSVVPQLRSLVEKELENGAGERLERLEAMLERMGHGEVFQEECEEGKRYVLGYVEGLEPSKSAFHNPKTYPWSCELQRHWMEIQSELQGHLEGEVWELGPYAAPNKQYAPEWKIAKIFTADHWEDRFPTTQRIIQRRLGVLGRASDDIWQLGN</sequence>
<keyword evidence="1" id="KW-0677">Repeat</keyword>
<proteinExistence type="predicted"/>
<accession>A0A9P1C3P9</accession>
<dbReference type="EMBL" id="CAMXCT030000867">
    <property type="protein sequence ID" value="CAL4771474.1"/>
    <property type="molecule type" value="Genomic_DNA"/>
</dbReference>
<evidence type="ECO:0000313" key="6">
    <source>
        <dbReference type="Proteomes" id="UP001152797"/>
    </source>
</evidence>
<name>A0A9P1C3P9_9DINO</name>
<evidence type="ECO:0000256" key="2">
    <source>
        <dbReference type="PROSITE-ProRule" id="PRU00708"/>
    </source>
</evidence>
<dbReference type="InterPro" id="IPR002885">
    <property type="entry name" value="PPR_rpt"/>
</dbReference>
<feature type="repeat" description="PPR" evidence="2">
    <location>
        <begin position="846"/>
        <end position="880"/>
    </location>
</feature>
<dbReference type="Pfam" id="PF13812">
    <property type="entry name" value="PPR_3"/>
    <property type="match status" value="3"/>
</dbReference>
<dbReference type="PROSITE" id="PS51375">
    <property type="entry name" value="PPR"/>
    <property type="match status" value="2"/>
</dbReference>
<dbReference type="OrthoDB" id="185373at2759"/>
<dbReference type="PANTHER" id="PTHR47447:SF17">
    <property type="entry name" value="OS12G0638900 PROTEIN"/>
    <property type="match status" value="1"/>
</dbReference>
<protein>
    <submittedName>
        <fullName evidence="5">Pentatricopeptide repeat-containing protein At1g63080, mitochondrial</fullName>
    </submittedName>
</protein>
<dbReference type="EMBL" id="CAMXCT020000867">
    <property type="protein sequence ID" value="CAL1137537.1"/>
    <property type="molecule type" value="Genomic_DNA"/>
</dbReference>
<dbReference type="EMBL" id="CAMXCT010000867">
    <property type="protein sequence ID" value="CAI3984162.1"/>
    <property type="molecule type" value="Genomic_DNA"/>
</dbReference>
<dbReference type="AlphaFoldDB" id="A0A9P1C3P9"/>
<evidence type="ECO:0000313" key="3">
    <source>
        <dbReference type="EMBL" id="CAI3984162.1"/>
    </source>
</evidence>
<reference evidence="3" key="1">
    <citation type="submission" date="2022-10" db="EMBL/GenBank/DDBJ databases">
        <authorList>
            <person name="Chen Y."/>
            <person name="Dougan E. K."/>
            <person name="Chan C."/>
            <person name="Rhodes N."/>
            <person name="Thang M."/>
        </authorList>
    </citation>
    <scope>NUCLEOTIDE SEQUENCE</scope>
</reference>
<comment type="caution">
    <text evidence="3">The sequence shown here is derived from an EMBL/GenBank/DDBJ whole genome shotgun (WGS) entry which is preliminary data.</text>
</comment>
<dbReference type="Proteomes" id="UP001152797">
    <property type="component" value="Unassembled WGS sequence"/>
</dbReference>
<dbReference type="InterPro" id="IPR011990">
    <property type="entry name" value="TPR-like_helical_dom_sf"/>
</dbReference>
<dbReference type="Gene3D" id="1.25.40.10">
    <property type="entry name" value="Tetratricopeptide repeat domain"/>
    <property type="match status" value="5"/>
</dbReference>
<feature type="repeat" description="PPR" evidence="2">
    <location>
        <begin position="916"/>
        <end position="950"/>
    </location>
</feature>
<dbReference type="PANTHER" id="PTHR47447">
    <property type="entry name" value="OS03G0856100 PROTEIN"/>
    <property type="match status" value="1"/>
</dbReference>